<proteinExistence type="predicted"/>
<accession>A0ABW3EQB1</accession>
<name>A0ABW3EQB1_9ACTN</name>
<evidence type="ECO:0000256" key="3">
    <source>
        <dbReference type="ARBA" id="ARBA00022692"/>
    </source>
</evidence>
<comment type="subcellular location">
    <subcellularLocation>
        <location evidence="1">Cell membrane</location>
        <topology evidence="1">Multi-pass membrane protein</topology>
    </subcellularLocation>
</comment>
<feature type="compositionally biased region" description="Pro residues" evidence="6">
    <location>
        <begin position="91"/>
        <end position="111"/>
    </location>
</feature>
<organism evidence="9 10">
    <name type="scientific">Actinomadura sediminis</name>
    <dbReference type="NCBI Taxonomy" id="1038904"/>
    <lineage>
        <taxon>Bacteria</taxon>
        <taxon>Bacillati</taxon>
        <taxon>Actinomycetota</taxon>
        <taxon>Actinomycetes</taxon>
        <taxon>Streptosporangiales</taxon>
        <taxon>Thermomonosporaceae</taxon>
        <taxon>Actinomadura</taxon>
    </lineage>
</organism>
<reference evidence="10" key="1">
    <citation type="journal article" date="2019" name="Int. J. Syst. Evol. Microbiol.">
        <title>The Global Catalogue of Microorganisms (GCM) 10K type strain sequencing project: providing services to taxonomists for standard genome sequencing and annotation.</title>
        <authorList>
            <consortium name="The Broad Institute Genomics Platform"/>
            <consortium name="The Broad Institute Genome Sequencing Center for Infectious Disease"/>
            <person name="Wu L."/>
            <person name="Ma J."/>
        </authorList>
    </citation>
    <scope>NUCLEOTIDE SEQUENCE [LARGE SCALE GENOMIC DNA]</scope>
    <source>
        <strain evidence="10">JCM 31202</strain>
    </source>
</reference>
<dbReference type="InterPro" id="IPR010432">
    <property type="entry name" value="RDD"/>
</dbReference>
<dbReference type="EMBL" id="JBHTJA010000023">
    <property type="protein sequence ID" value="MFD0901637.1"/>
    <property type="molecule type" value="Genomic_DNA"/>
</dbReference>
<gene>
    <name evidence="9" type="ORF">ACFQ11_14650</name>
</gene>
<keyword evidence="5 7" id="KW-0472">Membrane</keyword>
<feature type="domain" description="RDD" evidence="8">
    <location>
        <begin position="119"/>
        <end position="277"/>
    </location>
</feature>
<evidence type="ECO:0000259" key="8">
    <source>
        <dbReference type="Pfam" id="PF06271"/>
    </source>
</evidence>
<dbReference type="PANTHER" id="PTHR36115">
    <property type="entry name" value="PROLINE-RICH ANTIGEN HOMOLOG-RELATED"/>
    <property type="match status" value="1"/>
</dbReference>
<protein>
    <submittedName>
        <fullName evidence="9">RDD family protein</fullName>
    </submittedName>
</protein>
<feature type="transmembrane region" description="Helical" evidence="7">
    <location>
        <begin position="169"/>
        <end position="191"/>
    </location>
</feature>
<keyword evidence="3 7" id="KW-0812">Transmembrane</keyword>
<evidence type="ECO:0000256" key="5">
    <source>
        <dbReference type="ARBA" id="ARBA00023136"/>
    </source>
</evidence>
<keyword evidence="2" id="KW-1003">Cell membrane</keyword>
<evidence type="ECO:0000313" key="9">
    <source>
        <dbReference type="EMBL" id="MFD0901637.1"/>
    </source>
</evidence>
<keyword evidence="4 7" id="KW-1133">Transmembrane helix</keyword>
<evidence type="ECO:0000256" key="6">
    <source>
        <dbReference type="SAM" id="MobiDB-lite"/>
    </source>
</evidence>
<dbReference type="RefSeq" id="WP_378298850.1">
    <property type="nucleotide sequence ID" value="NZ_JBHTJA010000023.1"/>
</dbReference>
<dbReference type="PANTHER" id="PTHR36115:SF4">
    <property type="entry name" value="MEMBRANE PROTEIN"/>
    <property type="match status" value="1"/>
</dbReference>
<sequence length="294" mass="30886">MSEPPQNTGPGDDDRTGPDAPGPDLSKNPEAPAAPSPEAPAGGQAPADDRPPPYQGVYGAAPGQQGFPAHGQPPPHPGQPGAAPNPGQPYGVPPQGQPAYGPPGYGPPPGYGAPEDMLAGRWARLGAAILDSLILGVLMVPIMLAAIRWDRFTETVESGEPITDPMELYNIPVLLTGYVIVFVVGFAYYTITQAKWGQTLGKRACGIRLVTAADRSAVGWGQVAGRQAFVYGISIVTVVLNFTMPAAAFPVSILAMLDNGWILWDRQRQALHDKVAGTIVVKVTPWTPDPYAKS</sequence>
<comment type="caution">
    <text evidence="9">The sequence shown here is derived from an EMBL/GenBank/DDBJ whole genome shotgun (WGS) entry which is preliminary data.</text>
</comment>
<keyword evidence="10" id="KW-1185">Reference proteome</keyword>
<evidence type="ECO:0000256" key="2">
    <source>
        <dbReference type="ARBA" id="ARBA00022475"/>
    </source>
</evidence>
<dbReference type="InterPro" id="IPR051791">
    <property type="entry name" value="Pra-immunoreactive"/>
</dbReference>
<evidence type="ECO:0000256" key="7">
    <source>
        <dbReference type="SAM" id="Phobius"/>
    </source>
</evidence>
<evidence type="ECO:0000256" key="1">
    <source>
        <dbReference type="ARBA" id="ARBA00004651"/>
    </source>
</evidence>
<feature type="region of interest" description="Disordered" evidence="6">
    <location>
        <begin position="1"/>
        <end position="112"/>
    </location>
</feature>
<feature type="transmembrane region" description="Helical" evidence="7">
    <location>
        <begin position="125"/>
        <end position="149"/>
    </location>
</feature>
<evidence type="ECO:0000313" key="10">
    <source>
        <dbReference type="Proteomes" id="UP001596972"/>
    </source>
</evidence>
<dbReference type="Pfam" id="PF06271">
    <property type="entry name" value="RDD"/>
    <property type="match status" value="1"/>
</dbReference>
<dbReference type="Proteomes" id="UP001596972">
    <property type="component" value="Unassembled WGS sequence"/>
</dbReference>
<feature type="compositionally biased region" description="Low complexity" evidence="6">
    <location>
        <begin position="79"/>
        <end position="90"/>
    </location>
</feature>
<feature type="transmembrane region" description="Helical" evidence="7">
    <location>
        <begin position="229"/>
        <end position="257"/>
    </location>
</feature>
<feature type="compositionally biased region" description="Low complexity" evidence="6">
    <location>
        <begin position="18"/>
        <end position="31"/>
    </location>
</feature>
<feature type="compositionally biased region" description="Low complexity" evidence="6">
    <location>
        <begin position="59"/>
        <end position="70"/>
    </location>
</feature>
<evidence type="ECO:0000256" key="4">
    <source>
        <dbReference type="ARBA" id="ARBA00022989"/>
    </source>
</evidence>